<dbReference type="Gene3D" id="3.20.70.20">
    <property type="match status" value="1"/>
</dbReference>
<dbReference type="SUPFAM" id="SSF51998">
    <property type="entry name" value="PFL-like glycyl radical enzymes"/>
    <property type="match status" value="1"/>
</dbReference>
<dbReference type="InterPro" id="IPR007841">
    <property type="entry name" value="UPF0210"/>
</dbReference>
<organism evidence="1 2">
    <name type="scientific">Spirosoma telluris</name>
    <dbReference type="NCBI Taxonomy" id="2183553"/>
    <lineage>
        <taxon>Bacteria</taxon>
        <taxon>Pseudomonadati</taxon>
        <taxon>Bacteroidota</taxon>
        <taxon>Cytophagia</taxon>
        <taxon>Cytophagales</taxon>
        <taxon>Cytophagaceae</taxon>
        <taxon>Spirosoma</taxon>
    </lineage>
</organism>
<protein>
    <submittedName>
        <fullName evidence="1">Uncharacterized protein</fullName>
    </submittedName>
</protein>
<dbReference type="EMBL" id="QLII01000001">
    <property type="protein sequence ID" value="RAI77506.1"/>
    <property type="molecule type" value="Genomic_DNA"/>
</dbReference>
<dbReference type="AlphaFoldDB" id="A0A327NU39"/>
<sequence>MAIKKCAYSGLMLPVIEDKVLAKRALEKRFTVQEILLFSSVSGTGLDVVLIPGNTPKQVIENTLVDVAALSLKYTAKALSVRLFLIPENKQVTRLLLKTQI</sequence>
<dbReference type="Proteomes" id="UP000249016">
    <property type="component" value="Unassembled WGS sequence"/>
</dbReference>
<evidence type="ECO:0000313" key="2">
    <source>
        <dbReference type="Proteomes" id="UP000249016"/>
    </source>
</evidence>
<dbReference type="OrthoDB" id="9763001at2"/>
<dbReference type="PANTHER" id="PTHR37560">
    <property type="entry name" value="UPF0210 PROTEIN SPR0218"/>
    <property type="match status" value="1"/>
</dbReference>
<proteinExistence type="predicted"/>
<accession>A0A327NU39</accession>
<name>A0A327NU39_9BACT</name>
<dbReference type="Pfam" id="PF05167">
    <property type="entry name" value="DUF711"/>
    <property type="match status" value="1"/>
</dbReference>
<reference evidence="1 2" key="1">
    <citation type="submission" date="2018-06" db="EMBL/GenBank/DDBJ databases">
        <title>Spirosoma sp. HMF3257 Genome sequencing and assembly.</title>
        <authorList>
            <person name="Kang H."/>
            <person name="Cha I."/>
            <person name="Kim H."/>
            <person name="Kang J."/>
            <person name="Joh K."/>
        </authorList>
    </citation>
    <scope>NUCLEOTIDE SEQUENCE [LARGE SCALE GENOMIC DNA]</scope>
    <source>
        <strain evidence="1 2">HMF3257</strain>
    </source>
</reference>
<comment type="caution">
    <text evidence="1">The sequence shown here is derived from an EMBL/GenBank/DDBJ whole genome shotgun (WGS) entry which is preliminary data.</text>
</comment>
<gene>
    <name evidence="1" type="ORF">HMF3257_31125</name>
</gene>
<evidence type="ECO:0000313" key="1">
    <source>
        <dbReference type="EMBL" id="RAI77506.1"/>
    </source>
</evidence>
<keyword evidence="2" id="KW-1185">Reference proteome</keyword>
<dbReference type="PANTHER" id="PTHR37560:SF2">
    <property type="entry name" value="DUF711 DOMAIN-CONTAINING PROTEIN"/>
    <property type="match status" value="1"/>
</dbReference>